<protein>
    <submittedName>
        <fullName evidence="1">Uncharacterized protein</fullName>
    </submittedName>
</protein>
<sequence>MRSFVAQHEIHVVHFQVVADTLYLKIVSHYSVDRDLNLT</sequence>
<dbReference type="AlphaFoldDB" id="A0A1I1UIA2"/>
<proteinExistence type="predicted"/>
<keyword evidence="2" id="KW-1185">Reference proteome</keyword>
<evidence type="ECO:0000313" key="1">
    <source>
        <dbReference type="EMBL" id="SFD70499.1"/>
    </source>
</evidence>
<dbReference type="EMBL" id="FOLQ01000006">
    <property type="protein sequence ID" value="SFD70499.1"/>
    <property type="molecule type" value="Genomic_DNA"/>
</dbReference>
<evidence type="ECO:0000313" key="2">
    <source>
        <dbReference type="Proteomes" id="UP000198598"/>
    </source>
</evidence>
<reference evidence="1 2" key="1">
    <citation type="submission" date="2016-10" db="EMBL/GenBank/DDBJ databases">
        <authorList>
            <person name="de Groot N.N."/>
        </authorList>
    </citation>
    <scope>NUCLEOTIDE SEQUENCE [LARGE SCALE GENOMIC DNA]</scope>
    <source>
        <strain evidence="1 2">DSM 26130</strain>
    </source>
</reference>
<name>A0A1I1UIA2_9BACT</name>
<accession>A0A1I1UIA2</accession>
<gene>
    <name evidence="1" type="ORF">SAMN05216167_106283</name>
</gene>
<dbReference type="Proteomes" id="UP000198598">
    <property type="component" value="Unassembled WGS sequence"/>
</dbReference>
<organism evidence="1 2">
    <name type="scientific">Spirosoma endophyticum</name>
    <dbReference type="NCBI Taxonomy" id="662367"/>
    <lineage>
        <taxon>Bacteria</taxon>
        <taxon>Pseudomonadati</taxon>
        <taxon>Bacteroidota</taxon>
        <taxon>Cytophagia</taxon>
        <taxon>Cytophagales</taxon>
        <taxon>Cytophagaceae</taxon>
        <taxon>Spirosoma</taxon>
    </lineage>
</organism>